<evidence type="ECO:0008006" key="4">
    <source>
        <dbReference type="Google" id="ProtNLM"/>
    </source>
</evidence>
<dbReference type="EMBL" id="CP054493">
    <property type="protein sequence ID" value="QOY54574.1"/>
    <property type="molecule type" value="Genomic_DNA"/>
</dbReference>
<proteinExistence type="predicted"/>
<name>A0A7S7M1L6_9BACT</name>
<organism evidence="2 3">
    <name type="scientific">Candidatus Sulfurimonas marisnigri</name>
    <dbReference type="NCBI Taxonomy" id="2740405"/>
    <lineage>
        <taxon>Bacteria</taxon>
        <taxon>Pseudomonadati</taxon>
        <taxon>Campylobacterota</taxon>
        <taxon>Epsilonproteobacteria</taxon>
        <taxon>Campylobacterales</taxon>
        <taxon>Sulfurimonadaceae</taxon>
        <taxon>Sulfurimonas</taxon>
    </lineage>
</organism>
<evidence type="ECO:0000256" key="1">
    <source>
        <dbReference type="SAM" id="SignalP"/>
    </source>
</evidence>
<feature type="signal peptide" evidence="1">
    <location>
        <begin position="1"/>
        <end position="16"/>
    </location>
</feature>
<evidence type="ECO:0000313" key="3">
    <source>
        <dbReference type="Proteomes" id="UP000593836"/>
    </source>
</evidence>
<keyword evidence="1" id="KW-0732">Signal</keyword>
<dbReference type="RefSeq" id="WP_194366619.1">
    <property type="nucleotide sequence ID" value="NZ_CP054493.1"/>
</dbReference>
<accession>A0A7S7M1L6</accession>
<dbReference type="KEGG" id="smas:HUE87_12040"/>
<dbReference type="Proteomes" id="UP000593836">
    <property type="component" value="Chromosome"/>
</dbReference>
<dbReference type="AlphaFoldDB" id="A0A7S7M1L6"/>
<evidence type="ECO:0000313" key="2">
    <source>
        <dbReference type="EMBL" id="QOY54574.1"/>
    </source>
</evidence>
<keyword evidence="3" id="KW-1185">Reference proteome</keyword>
<reference evidence="2 3" key="1">
    <citation type="submission" date="2020-05" db="EMBL/GenBank/DDBJ databases">
        <title>Sulfurimonas marisnigri, sp. nov., and Sulfurimonas baltica, sp. nov., manganese oxide reducing chemolithoautotrophs of the class Epsilonproteobacteria isolated from the pelagic redoxclines of the Black and Baltic Seas and emended description of the genus Sulfurimonas.</title>
        <authorList>
            <person name="Henkel J.V."/>
            <person name="Laudan C."/>
            <person name="Werner J."/>
            <person name="Neu T."/>
            <person name="Plewe S."/>
            <person name="Sproer C."/>
            <person name="Bunk B."/>
            <person name="Schulz-Vogt H.N."/>
        </authorList>
    </citation>
    <scope>NUCLEOTIDE SEQUENCE [LARGE SCALE GENOMIC DNA]</scope>
    <source>
        <strain evidence="2 3">SoZ1</strain>
    </source>
</reference>
<feature type="chain" id="PRO_5033053179" description="FAD/FMN-containing dehydrogenase" evidence="1">
    <location>
        <begin position="17"/>
        <end position="156"/>
    </location>
</feature>
<gene>
    <name evidence="2" type="ORF">HUE87_12040</name>
</gene>
<sequence length="156" mass="17686">MNKFLLILSIIATILAASPIEVGSALGELNGFKYETPQGREIRVPKKPKLVIVAFEKDTGALVNEYLDTQDAFYLQMNRSIFIADINKMPTLITNMFALPKLRKYKHLIYLHYNDKLGTAVPNKEAKITLLRIEDGKIKNISYISTKEELKSAIEQ</sequence>
<protein>
    <recommendedName>
        <fullName evidence="4">FAD/FMN-containing dehydrogenase</fullName>
    </recommendedName>
</protein>